<comment type="caution">
    <text evidence="9">The sequence shown here is derived from an EMBL/GenBank/DDBJ whole genome shotgun (WGS) entry which is preliminary data.</text>
</comment>
<protein>
    <submittedName>
        <fullName evidence="9">Peptidase</fullName>
    </submittedName>
</protein>
<evidence type="ECO:0000256" key="2">
    <source>
        <dbReference type="ARBA" id="ARBA00005988"/>
    </source>
</evidence>
<dbReference type="PROSITE" id="PS52035">
    <property type="entry name" value="PEPTIDASE_M14"/>
    <property type="match status" value="1"/>
</dbReference>
<keyword evidence="6" id="KW-0482">Metalloprotease</keyword>
<comment type="similarity">
    <text evidence="2 7">Belongs to the peptidase M14 family.</text>
</comment>
<feature type="active site" description="Proton donor/acceptor" evidence="7">
    <location>
        <position position="284"/>
    </location>
</feature>
<evidence type="ECO:0000256" key="6">
    <source>
        <dbReference type="ARBA" id="ARBA00023049"/>
    </source>
</evidence>
<evidence type="ECO:0000259" key="8">
    <source>
        <dbReference type="PROSITE" id="PS52035"/>
    </source>
</evidence>
<evidence type="ECO:0000256" key="4">
    <source>
        <dbReference type="ARBA" id="ARBA00022801"/>
    </source>
</evidence>
<dbReference type="PANTHER" id="PTHR11705">
    <property type="entry name" value="PROTEASE FAMILY M14 CARBOXYPEPTIDASE A,B"/>
    <property type="match status" value="1"/>
</dbReference>
<dbReference type="Pfam" id="PF00246">
    <property type="entry name" value="Peptidase_M14"/>
    <property type="match status" value="1"/>
</dbReference>
<evidence type="ECO:0000313" key="10">
    <source>
        <dbReference type="Proteomes" id="UP000824056"/>
    </source>
</evidence>
<organism evidence="9 10">
    <name type="scientific">Candidatus Blautia pullicola</name>
    <dbReference type="NCBI Taxonomy" id="2838498"/>
    <lineage>
        <taxon>Bacteria</taxon>
        <taxon>Bacillati</taxon>
        <taxon>Bacillota</taxon>
        <taxon>Clostridia</taxon>
        <taxon>Lachnospirales</taxon>
        <taxon>Lachnospiraceae</taxon>
        <taxon>Blautia</taxon>
    </lineage>
</organism>
<comment type="cofactor">
    <cofactor evidence="1">
        <name>Zn(2+)</name>
        <dbReference type="ChEBI" id="CHEBI:29105"/>
    </cofactor>
</comment>
<evidence type="ECO:0000256" key="1">
    <source>
        <dbReference type="ARBA" id="ARBA00001947"/>
    </source>
</evidence>
<dbReference type="GO" id="GO:0005615">
    <property type="term" value="C:extracellular space"/>
    <property type="evidence" value="ECO:0007669"/>
    <property type="project" value="TreeGrafter"/>
</dbReference>
<dbReference type="SUPFAM" id="SSF53187">
    <property type="entry name" value="Zn-dependent exopeptidases"/>
    <property type="match status" value="1"/>
</dbReference>
<reference evidence="9" key="2">
    <citation type="submission" date="2021-04" db="EMBL/GenBank/DDBJ databases">
        <authorList>
            <person name="Gilroy R."/>
        </authorList>
    </citation>
    <scope>NUCLEOTIDE SEQUENCE</scope>
    <source>
        <strain evidence="9">1068</strain>
    </source>
</reference>
<evidence type="ECO:0000256" key="3">
    <source>
        <dbReference type="ARBA" id="ARBA00022670"/>
    </source>
</evidence>
<proteinExistence type="inferred from homology"/>
<gene>
    <name evidence="9" type="ORF">H9809_11930</name>
</gene>
<feature type="domain" description="Peptidase M14" evidence="8">
    <location>
        <begin position="10"/>
        <end position="315"/>
    </location>
</feature>
<dbReference type="Gene3D" id="3.40.630.10">
    <property type="entry name" value="Zn peptidases"/>
    <property type="match status" value="1"/>
</dbReference>
<dbReference type="PANTHER" id="PTHR11705:SF143">
    <property type="entry name" value="SLL0236 PROTEIN"/>
    <property type="match status" value="1"/>
</dbReference>
<evidence type="ECO:0000256" key="7">
    <source>
        <dbReference type="PROSITE-ProRule" id="PRU01379"/>
    </source>
</evidence>
<keyword evidence="5" id="KW-0862">Zinc</keyword>
<dbReference type="AlphaFoldDB" id="A0A9D2FTJ8"/>
<name>A0A9D2FTJ8_9FIRM</name>
<dbReference type="SMART" id="SM00631">
    <property type="entry name" value="Zn_pept"/>
    <property type="match status" value="1"/>
</dbReference>
<dbReference type="GO" id="GO:0008270">
    <property type="term" value="F:zinc ion binding"/>
    <property type="evidence" value="ECO:0007669"/>
    <property type="project" value="InterPro"/>
</dbReference>
<dbReference type="PRINTS" id="PR00765">
    <property type="entry name" value="CRBOXYPTASEA"/>
</dbReference>
<keyword evidence="3" id="KW-0645">Protease</keyword>
<dbReference type="EMBL" id="DXBG01000275">
    <property type="protein sequence ID" value="HIZ66585.1"/>
    <property type="molecule type" value="Genomic_DNA"/>
</dbReference>
<accession>A0A9D2FTJ8</accession>
<evidence type="ECO:0000313" key="9">
    <source>
        <dbReference type="EMBL" id="HIZ66585.1"/>
    </source>
</evidence>
<evidence type="ECO:0000256" key="5">
    <source>
        <dbReference type="ARBA" id="ARBA00022833"/>
    </source>
</evidence>
<sequence>MHKPLSRRFSGYTYESMVNDLHIFTRVFPQFLYLDSLGKTGDNREIYHLVLGQEGAREKIFFFGGIHGREYMTSQLLMEQAAEFLTHFYKGKETYKGRTYEELLEGKAIHLVPMANPDGVAICQQGPVGIRDKELCNLVWKIGEQEGGRNPCGPYYKQWKANARGVDLNRNFDALWEKYRDGKGGPAREGWKGNAPEDQEESKALAELTRKERFSRTVSYHSSGSVIYWDFGQKGSFREVNLNFARRIELVTGYERQDGWEDTDPAGYKDWAVMKMQIPSLTLEIGRLASPLPPFCFREILRENRGVWEETLLDLEENSF</sequence>
<dbReference type="GO" id="GO:0006508">
    <property type="term" value="P:proteolysis"/>
    <property type="evidence" value="ECO:0007669"/>
    <property type="project" value="UniProtKB-KW"/>
</dbReference>
<dbReference type="InterPro" id="IPR000834">
    <property type="entry name" value="Peptidase_M14"/>
</dbReference>
<keyword evidence="4" id="KW-0378">Hydrolase</keyword>
<dbReference type="Proteomes" id="UP000824056">
    <property type="component" value="Unassembled WGS sequence"/>
</dbReference>
<reference evidence="9" key="1">
    <citation type="journal article" date="2021" name="PeerJ">
        <title>Extensive microbial diversity within the chicken gut microbiome revealed by metagenomics and culture.</title>
        <authorList>
            <person name="Gilroy R."/>
            <person name="Ravi A."/>
            <person name="Getino M."/>
            <person name="Pursley I."/>
            <person name="Horton D.L."/>
            <person name="Alikhan N.F."/>
            <person name="Baker D."/>
            <person name="Gharbi K."/>
            <person name="Hall N."/>
            <person name="Watson M."/>
            <person name="Adriaenssens E.M."/>
            <person name="Foster-Nyarko E."/>
            <person name="Jarju S."/>
            <person name="Secka A."/>
            <person name="Antonio M."/>
            <person name="Oren A."/>
            <person name="Chaudhuri R.R."/>
            <person name="La Ragione R."/>
            <person name="Hildebrand F."/>
            <person name="Pallen M.J."/>
        </authorList>
    </citation>
    <scope>NUCLEOTIDE SEQUENCE</scope>
    <source>
        <strain evidence="9">1068</strain>
    </source>
</reference>
<dbReference type="GO" id="GO:0004181">
    <property type="term" value="F:metallocarboxypeptidase activity"/>
    <property type="evidence" value="ECO:0007669"/>
    <property type="project" value="InterPro"/>
</dbReference>